<protein>
    <recommendedName>
        <fullName evidence="8">FAD-dependent oxidoreductase</fullName>
    </recommendedName>
</protein>
<dbReference type="SUPFAM" id="SSF51905">
    <property type="entry name" value="FAD/NAD(P)-binding domain"/>
    <property type="match status" value="1"/>
</dbReference>
<evidence type="ECO:0000256" key="2">
    <source>
        <dbReference type="ARBA" id="ARBA00022723"/>
    </source>
</evidence>
<dbReference type="PANTHER" id="PTHR43498">
    <property type="entry name" value="FERREDOXIN:COB-COM HETERODISULFIDE REDUCTASE SUBUNIT A"/>
    <property type="match status" value="1"/>
</dbReference>
<evidence type="ECO:0000313" key="6">
    <source>
        <dbReference type="EMBL" id="GBG10214.1"/>
    </source>
</evidence>
<dbReference type="PANTHER" id="PTHR43498:SF1">
    <property type="entry name" value="COB--COM HETERODISULFIDE REDUCTASE IRON-SULFUR SUBUNIT A"/>
    <property type="match status" value="1"/>
</dbReference>
<dbReference type="InterPro" id="IPR004155">
    <property type="entry name" value="PBS_lyase_HEAT"/>
</dbReference>
<keyword evidence="7" id="KW-1185">Reference proteome</keyword>
<dbReference type="InterPro" id="IPR016024">
    <property type="entry name" value="ARM-type_fold"/>
</dbReference>
<organism evidence="6 7">
    <name type="scientific">Paenibacillus agaridevorans</name>
    <dbReference type="NCBI Taxonomy" id="171404"/>
    <lineage>
        <taxon>Bacteria</taxon>
        <taxon>Bacillati</taxon>
        <taxon>Bacillota</taxon>
        <taxon>Bacilli</taxon>
        <taxon>Bacillales</taxon>
        <taxon>Paenibacillaceae</taxon>
        <taxon>Paenibacillus</taxon>
    </lineage>
</organism>
<dbReference type="GO" id="GO:0051539">
    <property type="term" value="F:4 iron, 4 sulfur cluster binding"/>
    <property type="evidence" value="ECO:0007669"/>
    <property type="project" value="UniProtKB-KW"/>
</dbReference>
<reference evidence="6 7" key="1">
    <citation type="submission" date="2017-08" db="EMBL/GenBank/DDBJ databases">
        <title>Substantial Increase in Enzyme Production by Combined Drug-Resistance Mutations in Paenibacillus agaridevorans.</title>
        <authorList>
            <person name="Tanaka Y."/>
            <person name="Funane K."/>
            <person name="Hosaka T."/>
            <person name="Shiwa Y."/>
            <person name="Fujita N."/>
            <person name="Miyazaki T."/>
            <person name="Yoshikawa H."/>
            <person name="Murakami K."/>
            <person name="Kasahara K."/>
            <person name="Inaoka T."/>
            <person name="Hiraga Y."/>
            <person name="Ochi K."/>
        </authorList>
    </citation>
    <scope>NUCLEOTIDE SEQUENCE [LARGE SCALE GENOMIC DNA]</scope>
    <source>
        <strain evidence="6 7">T-3040</strain>
    </source>
</reference>
<dbReference type="EMBL" id="BDQX01000292">
    <property type="protein sequence ID" value="GBG10214.1"/>
    <property type="molecule type" value="Genomic_DNA"/>
</dbReference>
<keyword evidence="1" id="KW-0004">4Fe-4S</keyword>
<gene>
    <name evidence="6" type="ORF">PAT3040_04932</name>
</gene>
<dbReference type="InterPro" id="IPR036188">
    <property type="entry name" value="FAD/NAD-bd_sf"/>
</dbReference>
<dbReference type="Proteomes" id="UP000245202">
    <property type="component" value="Unassembled WGS sequence"/>
</dbReference>
<evidence type="ECO:0000313" key="7">
    <source>
        <dbReference type="Proteomes" id="UP000245202"/>
    </source>
</evidence>
<dbReference type="Gene3D" id="3.50.50.60">
    <property type="entry name" value="FAD/NAD(P)-binding domain"/>
    <property type="match status" value="1"/>
</dbReference>
<dbReference type="RefSeq" id="WP_108994768.1">
    <property type="nucleotide sequence ID" value="NZ_BDQX01000292.1"/>
</dbReference>
<comment type="caution">
    <text evidence="6">The sequence shown here is derived from an EMBL/GenBank/DDBJ whole genome shotgun (WGS) entry which is preliminary data.</text>
</comment>
<accession>A0A2R5F2Y8</accession>
<dbReference type="AlphaFoldDB" id="A0A2R5F2Y8"/>
<dbReference type="GO" id="GO:0046872">
    <property type="term" value="F:metal ion binding"/>
    <property type="evidence" value="ECO:0007669"/>
    <property type="project" value="UniProtKB-KW"/>
</dbReference>
<evidence type="ECO:0000256" key="3">
    <source>
        <dbReference type="ARBA" id="ARBA00023002"/>
    </source>
</evidence>
<keyword evidence="4" id="KW-0408">Iron</keyword>
<name>A0A2R5F2Y8_9BACL</name>
<dbReference type="Gene3D" id="1.25.10.10">
    <property type="entry name" value="Leucine-rich Repeat Variant"/>
    <property type="match status" value="1"/>
</dbReference>
<dbReference type="Pfam" id="PF12831">
    <property type="entry name" value="FAD_oxidored"/>
    <property type="match status" value="2"/>
</dbReference>
<evidence type="ECO:0000256" key="5">
    <source>
        <dbReference type="ARBA" id="ARBA00023014"/>
    </source>
</evidence>
<dbReference type="InterPro" id="IPR011989">
    <property type="entry name" value="ARM-like"/>
</dbReference>
<keyword evidence="2" id="KW-0479">Metal-binding</keyword>
<dbReference type="Pfam" id="PF13646">
    <property type="entry name" value="HEAT_2"/>
    <property type="match status" value="1"/>
</dbReference>
<proteinExistence type="predicted"/>
<sequence length="617" mass="67943">MRHRYMEEGLVREAEVEQPAFARHVDVLVAGVGTAGALAVIAASAQGASVLGIDRLPGIGGMGTMGYVSGYYYGLPGGLHVDIDEAAGKMGREHFLDRVEAKKTIMEDMITKHGASLALNTVVTGVFMEGDTVKGVSLWSEGRQWLVSCQTLIDATADAVVSMMAGSATRSGRESDGRTMPFTSVKVWLTAHGSISRTNHDSGYVNQYDPFELSRGIMQAHASQQLAVFEDASKRVLFFAPFIGIREGRIIEAEQMITIQDVLAGRPEAETLFYGYADFDKHGKDHALESIELQDLYVAANLSTACFSVPVTRRTMTPKGIKGLLAAGRHIGMDHEVASLLRMQRDMQKCGESAGVLAALAARSGVDVSQVPYEEVRDILRASGALTDEHNRGVMFDDSFRRETIEWMNDPADIREALASEMPGVAIYSCKLLGRSIAPHLIAWLTDRDVELRYGAAIALALTGDPAAAPVLREMVERRDALYFKDCRRTNQFRSVIAVYLLGRLADAASVPLLSQMLTDEEEYGRPLYRVIKEPSYKLNTCKEFNELYFQLMSHAAVALIRIAEQHAEHEASIKSTLAEAFADERHIRRTTSLPEGTFEYDTMANIRHYALNFCRG</sequence>
<evidence type="ECO:0000256" key="4">
    <source>
        <dbReference type="ARBA" id="ARBA00023004"/>
    </source>
</evidence>
<dbReference type="GO" id="GO:0016491">
    <property type="term" value="F:oxidoreductase activity"/>
    <property type="evidence" value="ECO:0007669"/>
    <property type="project" value="UniProtKB-KW"/>
</dbReference>
<dbReference type="SMART" id="SM00567">
    <property type="entry name" value="EZ_HEAT"/>
    <property type="match status" value="2"/>
</dbReference>
<keyword evidence="3" id="KW-0560">Oxidoreductase</keyword>
<keyword evidence="5" id="KW-0411">Iron-sulfur</keyword>
<dbReference type="SUPFAM" id="SSF48371">
    <property type="entry name" value="ARM repeat"/>
    <property type="match status" value="1"/>
</dbReference>
<dbReference type="InterPro" id="IPR039650">
    <property type="entry name" value="HdrA-like"/>
</dbReference>
<evidence type="ECO:0000256" key="1">
    <source>
        <dbReference type="ARBA" id="ARBA00022485"/>
    </source>
</evidence>
<evidence type="ECO:0008006" key="8">
    <source>
        <dbReference type="Google" id="ProtNLM"/>
    </source>
</evidence>